<feature type="chain" id="PRO_5044740510" description="Leucine-rich repeat-containing N-terminal plant-type domain-containing protein" evidence="10">
    <location>
        <begin position="27"/>
        <end position="169"/>
    </location>
</feature>
<gene>
    <name evidence="12" type="ORF">Fmac_023652</name>
</gene>
<dbReference type="EMBL" id="JBGMDY010000008">
    <property type="protein sequence ID" value="KAL2324594.1"/>
    <property type="molecule type" value="Genomic_DNA"/>
</dbReference>
<evidence type="ECO:0000256" key="4">
    <source>
        <dbReference type="ARBA" id="ARBA00022729"/>
    </source>
</evidence>
<sequence>MDTSPLSIKLLLHCLLCTIMFKYVICNGNIHCNEKDMNTLLLFKQGLTDPSGLLSSWFPKSDYEVDKSNCLTGELNLSLLELEFLSYLDLSNNDFKSIQHKMGGQKCDDLSRGNLPYHCRNSTNLRYLNLSHNYDLLVDNLHWISRLSSLQDLDLGVVFVFLRKLIGFN</sequence>
<keyword evidence="13" id="KW-1185">Reference proteome</keyword>
<keyword evidence="7" id="KW-0472">Membrane</keyword>
<dbReference type="InterPro" id="IPR032675">
    <property type="entry name" value="LRR_dom_sf"/>
</dbReference>
<comment type="subcellular location">
    <subcellularLocation>
        <location evidence="1">Membrane</location>
        <topology evidence="1">Single-pass type I membrane protein</topology>
    </subcellularLocation>
</comment>
<evidence type="ECO:0000256" key="2">
    <source>
        <dbReference type="ARBA" id="ARBA00022614"/>
    </source>
</evidence>
<protein>
    <recommendedName>
        <fullName evidence="11">Leucine-rich repeat-containing N-terminal plant-type domain-containing protein</fullName>
    </recommendedName>
</protein>
<comment type="caution">
    <text evidence="12">The sequence shown here is derived from an EMBL/GenBank/DDBJ whole genome shotgun (WGS) entry which is preliminary data.</text>
</comment>
<dbReference type="Gene3D" id="3.80.10.10">
    <property type="entry name" value="Ribonuclease Inhibitor"/>
    <property type="match status" value="1"/>
</dbReference>
<reference evidence="12 13" key="1">
    <citation type="submission" date="2024-08" db="EMBL/GenBank/DDBJ databases">
        <title>Insights into the chromosomal genome structure of Flemingia macrophylla.</title>
        <authorList>
            <person name="Ding Y."/>
            <person name="Zhao Y."/>
            <person name="Bi W."/>
            <person name="Wu M."/>
            <person name="Zhao G."/>
            <person name="Gong Y."/>
            <person name="Li W."/>
            <person name="Zhang P."/>
        </authorList>
    </citation>
    <scope>NUCLEOTIDE SEQUENCE [LARGE SCALE GENOMIC DNA]</scope>
    <source>
        <strain evidence="12">DYQJB</strain>
        <tissue evidence="12">Leaf</tissue>
    </source>
</reference>
<evidence type="ECO:0000256" key="6">
    <source>
        <dbReference type="ARBA" id="ARBA00022989"/>
    </source>
</evidence>
<keyword evidence="3" id="KW-0812">Transmembrane</keyword>
<dbReference type="PANTHER" id="PTHR48063:SF52">
    <property type="entry name" value="LRR RECEPTOR-LIKE KINASE FAMILY PROTEIN"/>
    <property type="match status" value="1"/>
</dbReference>
<dbReference type="InterPro" id="IPR013210">
    <property type="entry name" value="LRR_N_plant-typ"/>
</dbReference>
<evidence type="ECO:0000313" key="12">
    <source>
        <dbReference type="EMBL" id="KAL2324594.1"/>
    </source>
</evidence>
<name>A0ABD1LM49_9FABA</name>
<evidence type="ECO:0000256" key="3">
    <source>
        <dbReference type="ARBA" id="ARBA00022692"/>
    </source>
</evidence>
<evidence type="ECO:0000256" key="7">
    <source>
        <dbReference type="ARBA" id="ARBA00023136"/>
    </source>
</evidence>
<evidence type="ECO:0000313" key="13">
    <source>
        <dbReference type="Proteomes" id="UP001603857"/>
    </source>
</evidence>
<dbReference type="Pfam" id="PF08263">
    <property type="entry name" value="LRRNT_2"/>
    <property type="match status" value="1"/>
</dbReference>
<dbReference type="Proteomes" id="UP001603857">
    <property type="component" value="Unassembled WGS sequence"/>
</dbReference>
<evidence type="ECO:0000256" key="1">
    <source>
        <dbReference type="ARBA" id="ARBA00004479"/>
    </source>
</evidence>
<dbReference type="AlphaFoldDB" id="A0ABD1LM49"/>
<evidence type="ECO:0000259" key="11">
    <source>
        <dbReference type="Pfam" id="PF08263"/>
    </source>
</evidence>
<dbReference type="GO" id="GO:0016020">
    <property type="term" value="C:membrane"/>
    <property type="evidence" value="ECO:0007669"/>
    <property type="project" value="UniProtKB-SubCell"/>
</dbReference>
<accession>A0ABD1LM49</accession>
<evidence type="ECO:0000256" key="9">
    <source>
        <dbReference type="ARBA" id="ARBA00023180"/>
    </source>
</evidence>
<keyword evidence="9" id="KW-0325">Glycoprotein</keyword>
<keyword evidence="6" id="KW-1133">Transmembrane helix</keyword>
<feature type="signal peptide" evidence="10">
    <location>
        <begin position="1"/>
        <end position="26"/>
    </location>
</feature>
<keyword evidence="2" id="KW-0433">Leucine-rich repeat</keyword>
<organism evidence="12 13">
    <name type="scientific">Flemingia macrophylla</name>
    <dbReference type="NCBI Taxonomy" id="520843"/>
    <lineage>
        <taxon>Eukaryota</taxon>
        <taxon>Viridiplantae</taxon>
        <taxon>Streptophyta</taxon>
        <taxon>Embryophyta</taxon>
        <taxon>Tracheophyta</taxon>
        <taxon>Spermatophyta</taxon>
        <taxon>Magnoliopsida</taxon>
        <taxon>eudicotyledons</taxon>
        <taxon>Gunneridae</taxon>
        <taxon>Pentapetalae</taxon>
        <taxon>rosids</taxon>
        <taxon>fabids</taxon>
        <taxon>Fabales</taxon>
        <taxon>Fabaceae</taxon>
        <taxon>Papilionoideae</taxon>
        <taxon>50 kb inversion clade</taxon>
        <taxon>NPAAA clade</taxon>
        <taxon>indigoferoid/millettioid clade</taxon>
        <taxon>Phaseoleae</taxon>
        <taxon>Flemingia</taxon>
    </lineage>
</organism>
<feature type="domain" description="Leucine-rich repeat-containing N-terminal plant-type" evidence="11">
    <location>
        <begin position="34"/>
        <end position="61"/>
    </location>
</feature>
<keyword evidence="5" id="KW-0677">Repeat</keyword>
<evidence type="ECO:0000256" key="5">
    <source>
        <dbReference type="ARBA" id="ARBA00022737"/>
    </source>
</evidence>
<dbReference type="SUPFAM" id="SSF52047">
    <property type="entry name" value="RNI-like"/>
    <property type="match status" value="1"/>
</dbReference>
<keyword evidence="8" id="KW-0675">Receptor</keyword>
<proteinExistence type="predicted"/>
<dbReference type="InterPro" id="IPR046956">
    <property type="entry name" value="RLP23-like"/>
</dbReference>
<evidence type="ECO:0000256" key="10">
    <source>
        <dbReference type="SAM" id="SignalP"/>
    </source>
</evidence>
<keyword evidence="4 10" id="KW-0732">Signal</keyword>
<evidence type="ECO:0000256" key="8">
    <source>
        <dbReference type="ARBA" id="ARBA00023170"/>
    </source>
</evidence>
<dbReference type="PANTHER" id="PTHR48063">
    <property type="entry name" value="LRR RECEPTOR-LIKE KINASE"/>
    <property type="match status" value="1"/>
</dbReference>